<reference evidence="3 4" key="1">
    <citation type="submission" date="2018-09" db="EMBL/GenBank/DDBJ databases">
        <title>Genome sequencing of strain 2DFW10M-5.</title>
        <authorList>
            <person name="Heo J."/>
            <person name="Kim S.-J."/>
            <person name="Kwon S.-W."/>
        </authorList>
    </citation>
    <scope>NUCLEOTIDE SEQUENCE [LARGE SCALE GENOMIC DNA]</scope>
    <source>
        <strain evidence="3 4">2DFW10M-5</strain>
    </source>
</reference>
<keyword evidence="1" id="KW-0227">DNA damage</keyword>
<accession>A0A387BUT3</accession>
<protein>
    <submittedName>
        <fullName evidence="3">DNA polymerase Y family protein</fullName>
    </submittedName>
</protein>
<dbReference type="CDD" id="cd03468">
    <property type="entry name" value="PolY_like"/>
    <property type="match status" value="1"/>
</dbReference>
<dbReference type="Gene3D" id="3.40.1170.60">
    <property type="match status" value="1"/>
</dbReference>
<gene>
    <name evidence="3" type="ORF">D7I44_15750</name>
</gene>
<dbReference type="Pfam" id="PF00817">
    <property type="entry name" value="IMS"/>
    <property type="match status" value="1"/>
</dbReference>
<dbReference type="EMBL" id="CP032624">
    <property type="protein sequence ID" value="AYG04836.1"/>
    <property type="molecule type" value="Genomic_DNA"/>
</dbReference>
<evidence type="ECO:0000259" key="2">
    <source>
        <dbReference type="PROSITE" id="PS50173"/>
    </source>
</evidence>
<dbReference type="PANTHER" id="PTHR35369">
    <property type="entry name" value="BLR3025 PROTEIN-RELATED"/>
    <property type="match status" value="1"/>
</dbReference>
<dbReference type="SUPFAM" id="SSF56672">
    <property type="entry name" value="DNA/RNA polymerases"/>
    <property type="match status" value="1"/>
</dbReference>
<dbReference type="PROSITE" id="PS50173">
    <property type="entry name" value="UMUC"/>
    <property type="match status" value="1"/>
</dbReference>
<dbReference type="InterPro" id="IPR043502">
    <property type="entry name" value="DNA/RNA_pol_sf"/>
</dbReference>
<evidence type="ECO:0000313" key="4">
    <source>
        <dbReference type="Proteomes" id="UP000275069"/>
    </source>
</evidence>
<name>A0A387BUT3_9MICO</name>
<dbReference type="PANTHER" id="PTHR35369:SF2">
    <property type="entry name" value="BLR3025 PROTEIN"/>
    <property type="match status" value="1"/>
</dbReference>
<dbReference type="AlphaFoldDB" id="A0A387BUT3"/>
<proteinExistence type="predicted"/>
<dbReference type="InterPro" id="IPR050356">
    <property type="entry name" value="SulA_CellDiv_inhibitor"/>
</dbReference>
<dbReference type="Proteomes" id="UP000275069">
    <property type="component" value="Chromosome"/>
</dbReference>
<feature type="domain" description="UmuC" evidence="2">
    <location>
        <begin position="29"/>
        <end position="201"/>
    </location>
</feature>
<dbReference type="KEGG" id="gry:D7I44_15750"/>
<dbReference type="OrthoDB" id="5244088at2"/>
<sequence>MGAGVVSAAAEQGALTRSIVLWCPDWPIRAALLKYPSIAVGNAIALIEKGLVFACSAEARTAGVRRGLRVREAQARCPELVVLPYDPQADARFFEPILAAVEQTVPGVQPIRPGMCALRSRGPARYYGGEAEAAEVLLGVLAEHGVPDARVGVADGPFAAEQAARHPSAGDASEPSVLIVAEGGSPAFLAALPVDVMGDDGFTALCRRLGLPTLGALAGMAADELVERFGFTGARVHTLVTGRDAQVVVPRSPQRALERRLVFDEGLDRVDQLAFAARQTADDVIAGLTAAKLVATAVTVTIQTEDGAESSRTWLHPRWFTAADLVDRLRWQLQGVGPGTGALTAPVVQLVFAPESVDAAHHHEQGLWGDAPDERVHHALSRVQSMLGHDAVVTAALGGGRLLDDRQVLVPWGDRSPAGTAERAGQPWPGALPDPLPATVFLPRVQVELLTDSGEPVVVSDRGLVEGEPALFAAAPGARPIGSHGEALRVARPIGGWAGPWTVDERWWDAATARRVHRFSVVDADGTAWLLLFDGESWLAEARYD</sequence>
<keyword evidence="4" id="KW-1185">Reference proteome</keyword>
<dbReference type="GO" id="GO:0006281">
    <property type="term" value="P:DNA repair"/>
    <property type="evidence" value="ECO:0007669"/>
    <property type="project" value="InterPro"/>
</dbReference>
<evidence type="ECO:0000256" key="1">
    <source>
        <dbReference type="ARBA" id="ARBA00022763"/>
    </source>
</evidence>
<organism evidence="3 4">
    <name type="scientific">Gryllotalpicola protaetiae</name>
    <dbReference type="NCBI Taxonomy" id="2419771"/>
    <lineage>
        <taxon>Bacteria</taxon>
        <taxon>Bacillati</taxon>
        <taxon>Actinomycetota</taxon>
        <taxon>Actinomycetes</taxon>
        <taxon>Micrococcales</taxon>
        <taxon>Microbacteriaceae</taxon>
        <taxon>Gryllotalpicola</taxon>
    </lineage>
</organism>
<dbReference type="InterPro" id="IPR001126">
    <property type="entry name" value="UmuC"/>
</dbReference>
<evidence type="ECO:0000313" key="3">
    <source>
        <dbReference type="EMBL" id="AYG04836.1"/>
    </source>
</evidence>